<evidence type="ECO:0000256" key="6">
    <source>
        <dbReference type="ARBA" id="ARBA00022723"/>
    </source>
</evidence>
<feature type="domain" description="SP-RING-type" evidence="14">
    <location>
        <begin position="134"/>
        <end position="219"/>
    </location>
</feature>
<dbReference type="GO" id="GO:0005634">
    <property type="term" value="C:nucleus"/>
    <property type="evidence" value="ECO:0007669"/>
    <property type="project" value="UniProtKB-SubCell"/>
</dbReference>
<dbReference type="PANTHER" id="PTHR21330">
    <property type="entry name" value="E3 SUMO-PROTEIN LIGASE NSE2"/>
    <property type="match status" value="1"/>
</dbReference>
<evidence type="ECO:0000256" key="13">
    <source>
        <dbReference type="PROSITE-ProRule" id="PRU00452"/>
    </source>
</evidence>
<evidence type="ECO:0000256" key="4">
    <source>
        <dbReference type="ARBA" id="ARBA00020923"/>
    </source>
</evidence>
<dbReference type="GO" id="GO:0016925">
    <property type="term" value="P:protein sumoylation"/>
    <property type="evidence" value="ECO:0007669"/>
    <property type="project" value="UniProtKB-UniPathway"/>
</dbReference>
<keyword evidence="9" id="KW-0862">Zinc</keyword>
<evidence type="ECO:0000256" key="8">
    <source>
        <dbReference type="ARBA" id="ARBA00022786"/>
    </source>
</evidence>
<dbReference type="InterPro" id="IPR004181">
    <property type="entry name" value="Znf_MIZ"/>
</dbReference>
<protein>
    <recommendedName>
        <fullName evidence="4">E3 SUMO-protein ligase NSE2</fullName>
    </recommendedName>
    <alternativeName>
        <fullName evidence="11">E3 SUMO-protein transferase NSE2</fullName>
    </alternativeName>
    <alternativeName>
        <fullName evidence="12">Non-structural maintenance of chromosomes element 2 homolog</fullName>
    </alternativeName>
</protein>
<accession>A0A131YSS6</accession>
<evidence type="ECO:0000256" key="10">
    <source>
        <dbReference type="ARBA" id="ARBA00023242"/>
    </source>
</evidence>
<dbReference type="InterPro" id="IPR026846">
    <property type="entry name" value="Nse2(Mms21)"/>
</dbReference>
<reference evidence="15" key="1">
    <citation type="journal article" date="2016" name="Ticks Tick Borne Dis.">
        <title>De novo assembly and annotation of the salivary gland transcriptome of Rhipicephalus appendiculatus male and female ticks during blood feeding.</title>
        <authorList>
            <person name="de Castro M.H."/>
            <person name="de Klerk D."/>
            <person name="Pienaar R."/>
            <person name="Latif A.A."/>
            <person name="Rees D.J."/>
            <person name="Mans B.J."/>
        </authorList>
    </citation>
    <scope>NUCLEOTIDE SEQUENCE</scope>
    <source>
        <tissue evidence="15">Salivary glands</tissue>
    </source>
</reference>
<dbReference type="GO" id="GO:0000724">
    <property type="term" value="P:double-strand break repair via homologous recombination"/>
    <property type="evidence" value="ECO:0007669"/>
    <property type="project" value="InterPro"/>
</dbReference>
<evidence type="ECO:0000256" key="11">
    <source>
        <dbReference type="ARBA" id="ARBA00031731"/>
    </source>
</evidence>
<keyword evidence="15" id="KW-0675">Receptor</keyword>
<evidence type="ECO:0000256" key="1">
    <source>
        <dbReference type="ARBA" id="ARBA00004123"/>
    </source>
</evidence>
<dbReference type="SUPFAM" id="SSF57850">
    <property type="entry name" value="RING/U-box"/>
    <property type="match status" value="1"/>
</dbReference>
<organism evidence="15">
    <name type="scientific">Rhipicephalus appendiculatus</name>
    <name type="common">Brown ear tick</name>
    <dbReference type="NCBI Taxonomy" id="34631"/>
    <lineage>
        <taxon>Eukaryota</taxon>
        <taxon>Metazoa</taxon>
        <taxon>Ecdysozoa</taxon>
        <taxon>Arthropoda</taxon>
        <taxon>Chelicerata</taxon>
        <taxon>Arachnida</taxon>
        <taxon>Acari</taxon>
        <taxon>Parasitiformes</taxon>
        <taxon>Ixodida</taxon>
        <taxon>Ixodoidea</taxon>
        <taxon>Ixodidae</taxon>
        <taxon>Rhipicephalinae</taxon>
        <taxon>Rhipicephalus</taxon>
        <taxon>Rhipicephalus</taxon>
    </lineage>
</organism>
<comment type="pathway">
    <text evidence="2">Protein modification; protein sumoylation.</text>
</comment>
<dbReference type="GO" id="GO:0008270">
    <property type="term" value="F:zinc ion binding"/>
    <property type="evidence" value="ECO:0007669"/>
    <property type="project" value="UniProtKB-KW"/>
</dbReference>
<evidence type="ECO:0000256" key="12">
    <source>
        <dbReference type="ARBA" id="ARBA00032533"/>
    </source>
</evidence>
<dbReference type="CDD" id="cd16651">
    <property type="entry name" value="SPL-RING_NSE2"/>
    <property type="match status" value="1"/>
</dbReference>
<dbReference type="UniPathway" id="UPA00886"/>
<keyword evidence="10" id="KW-0539">Nucleus</keyword>
<evidence type="ECO:0000256" key="9">
    <source>
        <dbReference type="ARBA" id="ARBA00022833"/>
    </source>
</evidence>
<dbReference type="GO" id="GO:0030915">
    <property type="term" value="C:Smc5-Smc6 complex"/>
    <property type="evidence" value="ECO:0007669"/>
    <property type="project" value="InterPro"/>
</dbReference>
<evidence type="ECO:0000256" key="2">
    <source>
        <dbReference type="ARBA" id="ARBA00004718"/>
    </source>
</evidence>
<name>A0A131YSS6_RHIAP</name>
<sequence length="222" mass="24744">MASFTPFDMAVDDLKRLNTYVVQGMDVIRGVAADICSVGTGDTVNEEVEELKSCTEAVIKEEYDAASFVEAASHLKIHARHATEAGHQLDWKQELASAYEATRQRQGNAANHMAYKDVLRITSRGEEEVTSSQGADDIIMTEDLGNTQWKDPITQKDIEVPVKNTKCGHIYDKSSISIYIKGTRHPRCPYLGCANKTQLNIKDLVDDHFVARILSERSQPKD</sequence>
<keyword evidence="6" id="KW-0479">Metal-binding</keyword>
<evidence type="ECO:0000256" key="7">
    <source>
        <dbReference type="ARBA" id="ARBA00022771"/>
    </source>
</evidence>
<dbReference type="Pfam" id="PF11789">
    <property type="entry name" value="zf-Nse"/>
    <property type="match status" value="1"/>
</dbReference>
<keyword evidence="8" id="KW-0833">Ubl conjugation pathway</keyword>
<dbReference type="AlphaFoldDB" id="A0A131YSS6"/>
<dbReference type="PANTHER" id="PTHR21330:SF1">
    <property type="entry name" value="E3 SUMO-PROTEIN LIGASE NSE2"/>
    <property type="match status" value="1"/>
</dbReference>
<dbReference type="GO" id="GO:0061665">
    <property type="term" value="F:SUMO ligase activity"/>
    <property type="evidence" value="ECO:0007669"/>
    <property type="project" value="TreeGrafter"/>
</dbReference>
<dbReference type="EMBL" id="GEDV01007596">
    <property type="protein sequence ID" value="JAP80961.1"/>
    <property type="molecule type" value="Transcribed_RNA"/>
</dbReference>
<comment type="similarity">
    <text evidence="3">Belongs to the NSE2 family.</text>
</comment>
<evidence type="ECO:0000256" key="3">
    <source>
        <dbReference type="ARBA" id="ARBA00008212"/>
    </source>
</evidence>
<comment type="subcellular location">
    <subcellularLocation>
        <location evidence="1">Nucleus</location>
    </subcellularLocation>
</comment>
<dbReference type="InterPro" id="IPR013083">
    <property type="entry name" value="Znf_RING/FYVE/PHD"/>
</dbReference>
<keyword evidence="7 13" id="KW-0863">Zinc-finger</keyword>
<evidence type="ECO:0000256" key="5">
    <source>
        <dbReference type="ARBA" id="ARBA00022679"/>
    </source>
</evidence>
<proteinExistence type="inferred from homology"/>
<keyword evidence="5" id="KW-0808">Transferase</keyword>
<dbReference type="Gene3D" id="3.30.40.10">
    <property type="entry name" value="Zinc/RING finger domain, C3HC4 (zinc finger)"/>
    <property type="match status" value="1"/>
</dbReference>
<evidence type="ECO:0000313" key="15">
    <source>
        <dbReference type="EMBL" id="JAP80961.1"/>
    </source>
</evidence>
<evidence type="ECO:0000259" key="14">
    <source>
        <dbReference type="PROSITE" id="PS51044"/>
    </source>
</evidence>
<dbReference type="PROSITE" id="PS51044">
    <property type="entry name" value="ZF_SP_RING"/>
    <property type="match status" value="1"/>
</dbReference>